<dbReference type="Proteomes" id="UP000643525">
    <property type="component" value="Unassembled WGS sequence"/>
</dbReference>
<sequence length="321" mass="33966">MNSTAEAEVYDAIIIGSGAAGLSAAQSLGRALRRTLILDTGAPRNRFAAQMHNVLGHDGVAPRELLDAGLKEAARYGVERAEAGVHRVSESTRDSGPRELVVTLDSGVQLFARSVIAASGLTDELPEVPGLAQRWGSSVLHCPYCHGWEFRGQCLAVLASTPMQVHQAQLLRQWSDRLTFFSAGAGELSQETIERLRARDVVVEPTPVVEVTGDGGAVQALVLEDGRRVSVDAIFAAGRLLPRDHYLASLGLDREDTPVGSFLKVDATGQTSHERIWAAGNVASPMATVPTSMSMGSFAGAAANATLVSEDFDLAVAGQNK</sequence>
<comment type="catalytic activity">
    <reaction evidence="3">
        <text>[thioredoxin]-dithiol + NADP(+) = [thioredoxin]-disulfide + NADPH + H(+)</text>
        <dbReference type="Rhea" id="RHEA:20345"/>
        <dbReference type="Rhea" id="RHEA-COMP:10698"/>
        <dbReference type="Rhea" id="RHEA-COMP:10700"/>
        <dbReference type="ChEBI" id="CHEBI:15378"/>
        <dbReference type="ChEBI" id="CHEBI:29950"/>
        <dbReference type="ChEBI" id="CHEBI:50058"/>
        <dbReference type="ChEBI" id="CHEBI:57783"/>
        <dbReference type="ChEBI" id="CHEBI:58349"/>
        <dbReference type="EC" id="1.8.1.9"/>
    </reaction>
</comment>
<evidence type="ECO:0000259" key="4">
    <source>
        <dbReference type="Pfam" id="PF07992"/>
    </source>
</evidence>
<dbReference type="SUPFAM" id="SSF51905">
    <property type="entry name" value="FAD/NAD(P)-binding domain"/>
    <property type="match status" value="1"/>
</dbReference>
<dbReference type="InterPro" id="IPR036188">
    <property type="entry name" value="FAD/NAD-bd_sf"/>
</dbReference>
<dbReference type="PRINTS" id="PR00368">
    <property type="entry name" value="FADPNR"/>
</dbReference>
<proteinExistence type="predicted"/>
<dbReference type="EMBL" id="JADBED010000001">
    <property type="protein sequence ID" value="MBE1523655.1"/>
    <property type="molecule type" value="Genomic_DNA"/>
</dbReference>
<dbReference type="Pfam" id="PF07992">
    <property type="entry name" value="Pyr_redox_2"/>
    <property type="match status" value="1"/>
</dbReference>
<keyword evidence="2" id="KW-0560">Oxidoreductase</keyword>
<dbReference type="InterPro" id="IPR050097">
    <property type="entry name" value="Ferredoxin-NADP_redctase_2"/>
</dbReference>
<feature type="domain" description="FAD/NAD(P)-binding" evidence="4">
    <location>
        <begin position="10"/>
        <end position="296"/>
    </location>
</feature>
<dbReference type="PRINTS" id="PR00469">
    <property type="entry name" value="PNDRDTASEII"/>
</dbReference>
<evidence type="ECO:0000256" key="2">
    <source>
        <dbReference type="ARBA" id="ARBA00023002"/>
    </source>
</evidence>
<evidence type="ECO:0000256" key="1">
    <source>
        <dbReference type="ARBA" id="ARBA00022630"/>
    </source>
</evidence>
<reference evidence="5 6" key="1">
    <citation type="submission" date="2020-10" db="EMBL/GenBank/DDBJ databases">
        <title>Sequencing the genomes of 1000 actinobacteria strains.</title>
        <authorList>
            <person name="Klenk H.-P."/>
        </authorList>
    </citation>
    <scope>NUCLEOTIDE SEQUENCE [LARGE SCALE GENOMIC DNA]</scope>
    <source>
        <strain evidence="5 6">DSM 15666</strain>
    </source>
</reference>
<dbReference type="RefSeq" id="WP_192594778.1">
    <property type="nucleotide sequence ID" value="NZ_BAAALJ010000014.1"/>
</dbReference>
<name>A0ABR9JCJ7_9MICC</name>
<protein>
    <submittedName>
        <fullName evidence="5">Thioredoxin reductase</fullName>
    </submittedName>
</protein>
<keyword evidence="1" id="KW-0285">Flavoprotein</keyword>
<accession>A0ABR9JCJ7</accession>
<dbReference type="Gene3D" id="3.50.50.60">
    <property type="entry name" value="FAD/NAD(P)-binding domain"/>
    <property type="match status" value="2"/>
</dbReference>
<evidence type="ECO:0000313" key="5">
    <source>
        <dbReference type="EMBL" id="MBE1523655.1"/>
    </source>
</evidence>
<evidence type="ECO:0000313" key="6">
    <source>
        <dbReference type="Proteomes" id="UP000643525"/>
    </source>
</evidence>
<dbReference type="InterPro" id="IPR023753">
    <property type="entry name" value="FAD/NAD-binding_dom"/>
</dbReference>
<organism evidence="5 6">
    <name type="scientific">Nesterenkonia lutea</name>
    <dbReference type="NCBI Taxonomy" id="272919"/>
    <lineage>
        <taxon>Bacteria</taxon>
        <taxon>Bacillati</taxon>
        <taxon>Actinomycetota</taxon>
        <taxon>Actinomycetes</taxon>
        <taxon>Micrococcales</taxon>
        <taxon>Micrococcaceae</taxon>
        <taxon>Nesterenkonia</taxon>
    </lineage>
</organism>
<comment type="caution">
    <text evidence="5">The sequence shown here is derived from an EMBL/GenBank/DDBJ whole genome shotgun (WGS) entry which is preliminary data.</text>
</comment>
<keyword evidence="6" id="KW-1185">Reference proteome</keyword>
<gene>
    <name evidence="5" type="ORF">H4W27_000773</name>
</gene>
<evidence type="ECO:0000256" key="3">
    <source>
        <dbReference type="ARBA" id="ARBA00048132"/>
    </source>
</evidence>
<dbReference type="PANTHER" id="PTHR48105">
    <property type="entry name" value="THIOREDOXIN REDUCTASE 1-RELATED-RELATED"/>
    <property type="match status" value="1"/>
</dbReference>